<dbReference type="HOGENOM" id="CLU_1529453_0_0_10"/>
<dbReference type="EMBL" id="ACZK01000015">
    <property type="protein sequence ID" value="EHG23282.1"/>
    <property type="molecule type" value="Genomic_DNA"/>
</dbReference>
<gene>
    <name evidence="1" type="ORF">HMPREF9332_00792</name>
</gene>
<name>G5GB17_9BACT</name>
<dbReference type="Proteomes" id="UP000015993">
    <property type="component" value="Unassembled WGS sequence"/>
</dbReference>
<sequence>MKNLPNTPEGFVSVGLQMIYPELGDKNAIDFLEGLPLYETLLYIIERQEKVQYSFGDADAQKNLIFEMYYSLSEKAKSKLAIVIGNNTNLCLVNNMATFYFIMAALQSCNSTVSHSLSDIDREKIYQAYLKSNDQWTDNQAEGILPLAKEGNLIGMYLMADVPIVEFKNYKNFIP</sequence>
<protein>
    <submittedName>
        <fullName evidence="1">Uncharacterized protein</fullName>
    </submittedName>
</protein>
<organism evidence="1 2">
    <name type="scientific">Alloprevotella rava F0323</name>
    <dbReference type="NCBI Taxonomy" id="679199"/>
    <lineage>
        <taxon>Bacteria</taxon>
        <taxon>Pseudomonadati</taxon>
        <taxon>Bacteroidota</taxon>
        <taxon>Bacteroidia</taxon>
        <taxon>Bacteroidales</taxon>
        <taxon>Prevotellaceae</taxon>
        <taxon>Alloprevotella</taxon>
    </lineage>
</organism>
<keyword evidence="2" id="KW-1185">Reference proteome</keyword>
<dbReference type="AlphaFoldDB" id="G5GB17"/>
<comment type="caution">
    <text evidence="1">The sequence shown here is derived from an EMBL/GenBank/DDBJ whole genome shotgun (WGS) entry which is preliminary data.</text>
</comment>
<evidence type="ECO:0000313" key="1">
    <source>
        <dbReference type="EMBL" id="EHG23282.1"/>
    </source>
</evidence>
<evidence type="ECO:0000313" key="2">
    <source>
        <dbReference type="Proteomes" id="UP000015993"/>
    </source>
</evidence>
<dbReference type="RefSeq" id="WP_009347208.1">
    <property type="nucleotide sequence ID" value="NZ_JH376828.1"/>
</dbReference>
<reference evidence="1 2" key="1">
    <citation type="submission" date="2011-08" db="EMBL/GenBank/DDBJ databases">
        <title>The Genome Sequence of Prevotella sp. oral taxon 302 str. F0323.</title>
        <authorList>
            <consortium name="The Broad Institute Genome Sequencing Platform"/>
            <person name="Earl A."/>
            <person name="Ward D."/>
            <person name="Feldgarden M."/>
            <person name="Gevers D."/>
            <person name="Izard J."/>
            <person name="Blanton J.M."/>
            <person name="Baranova O.V."/>
            <person name="Tanner A.C."/>
            <person name="Dewhirst F.E."/>
            <person name="Young S.K."/>
            <person name="Zeng Q."/>
            <person name="Gargeya S."/>
            <person name="Fitzgerald M."/>
            <person name="Haas B."/>
            <person name="Abouelleil A."/>
            <person name="Alvarado L."/>
            <person name="Arachchi H.M."/>
            <person name="Berlin A."/>
            <person name="Brown A."/>
            <person name="Chapman S.B."/>
            <person name="Chen Z."/>
            <person name="Dunbar C."/>
            <person name="Freedman E."/>
            <person name="Gearin G."/>
            <person name="Gellesch M."/>
            <person name="Goldberg J."/>
            <person name="Griggs A."/>
            <person name="Gujja S."/>
            <person name="Heiman D."/>
            <person name="Howarth C."/>
            <person name="Larson L."/>
            <person name="Lui A."/>
            <person name="MacDonald P.J.P."/>
            <person name="Montmayeur A."/>
            <person name="Murphy C."/>
            <person name="Neiman D."/>
            <person name="Pearson M."/>
            <person name="Priest M."/>
            <person name="Roberts A."/>
            <person name="Saif S."/>
            <person name="Shea T."/>
            <person name="Shenoy N."/>
            <person name="Sisk P."/>
            <person name="Stolte C."/>
            <person name="Sykes S."/>
            <person name="Wortman J."/>
            <person name="Nusbaum C."/>
            <person name="Birren B."/>
        </authorList>
    </citation>
    <scope>NUCLEOTIDE SEQUENCE [LARGE SCALE GENOMIC DNA]</scope>
    <source>
        <strain evidence="1 2">F0323</strain>
    </source>
</reference>
<proteinExistence type="predicted"/>
<accession>G5GB17</accession>